<reference evidence="1 2" key="1">
    <citation type="journal article" date="2019" name="Sci. Rep.">
        <title>Orb-weaving spider Araneus ventricosus genome elucidates the spidroin gene catalogue.</title>
        <authorList>
            <person name="Kono N."/>
            <person name="Nakamura H."/>
            <person name="Ohtoshi R."/>
            <person name="Moran D.A.P."/>
            <person name="Shinohara A."/>
            <person name="Yoshida Y."/>
            <person name="Fujiwara M."/>
            <person name="Mori M."/>
            <person name="Tomita M."/>
            <person name="Arakawa K."/>
        </authorList>
    </citation>
    <scope>NUCLEOTIDE SEQUENCE [LARGE SCALE GENOMIC DNA]</scope>
</reference>
<evidence type="ECO:0000313" key="1">
    <source>
        <dbReference type="EMBL" id="GBM75838.1"/>
    </source>
</evidence>
<evidence type="ECO:0000313" key="2">
    <source>
        <dbReference type="Proteomes" id="UP000499080"/>
    </source>
</evidence>
<dbReference type="Proteomes" id="UP000499080">
    <property type="component" value="Unassembled WGS sequence"/>
</dbReference>
<sequence length="119" mass="13622">MWLEKIYSQNLRADITDPRILGLDFLHQLYSRSGERDTTRVESEIPLFSEAKCTSIQSRVCIGEKRTIITARSECLIHEFPVLDRQLDMSTNFPSQVSQRKVFFCGVHTVDSGNKAIPC</sequence>
<name>A0A4Y2IDV4_ARAVE</name>
<comment type="caution">
    <text evidence="1">The sequence shown here is derived from an EMBL/GenBank/DDBJ whole genome shotgun (WGS) entry which is preliminary data.</text>
</comment>
<accession>A0A4Y2IDV4</accession>
<organism evidence="1 2">
    <name type="scientific">Araneus ventricosus</name>
    <name type="common">Orbweaver spider</name>
    <name type="synonym">Epeira ventricosa</name>
    <dbReference type="NCBI Taxonomy" id="182803"/>
    <lineage>
        <taxon>Eukaryota</taxon>
        <taxon>Metazoa</taxon>
        <taxon>Ecdysozoa</taxon>
        <taxon>Arthropoda</taxon>
        <taxon>Chelicerata</taxon>
        <taxon>Arachnida</taxon>
        <taxon>Araneae</taxon>
        <taxon>Araneomorphae</taxon>
        <taxon>Entelegynae</taxon>
        <taxon>Araneoidea</taxon>
        <taxon>Araneidae</taxon>
        <taxon>Araneus</taxon>
    </lineage>
</organism>
<protein>
    <submittedName>
        <fullName evidence="1">Uncharacterized protein</fullName>
    </submittedName>
</protein>
<dbReference type="EMBL" id="BGPR01002580">
    <property type="protein sequence ID" value="GBM75838.1"/>
    <property type="molecule type" value="Genomic_DNA"/>
</dbReference>
<keyword evidence="2" id="KW-1185">Reference proteome</keyword>
<proteinExistence type="predicted"/>
<gene>
    <name evidence="1" type="ORF">AVEN_8441_1</name>
</gene>
<dbReference type="AlphaFoldDB" id="A0A4Y2IDV4"/>
<dbReference type="OrthoDB" id="425619at2759"/>